<dbReference type="InterPro" id="IPR046342">
    <property type="entry name" value="CBS_dom_sf"/>
</dbReference>
<dbReference type="InterPro" id="IPR001610">
    <property type="entry name" value="PAC"/>
</dbReference>
<dbReference type="Pfam" id="PF13426">
    <property type="entry name" value="PAS_9"/>
    <property type="match status" value="1"/>
</dbReference>
<comment type="cofactor">
    <cofactor evidence="1">
        <name>Mg(2+)</name>
        <dbReference type="ChEBI" id="CHEBI:18420"/>
    </cofactor>
</comment>
<dbReference type="CDD" id="cd01949">
    <property type="entry name" value="GGDEF"/>
    <property type="match status" value="1"/>
</dbReference>
<dbReference type="Pfam" id="PF00571">
    <property type="entry name" value="CBS"/>
    <property type="match status" value="1"/>
</dbReference>
<evidence type="ECO:0000256" key="6">
    <source>
        <dbReference type="SAM" id="Coils"/>
    </source>
</evidence>
<dbReference type="Gene3D" id="3.30.450.40">
    <property type="match status" value="1"/>
</dbReference>
<dbReference type="Proteomes" id="UP001321825">
    <property type="component" value="Chromosome"/>
</dbReference>
<dbReference type="InterPro" id="IPR000700">
    <property type="entry name" value="PAS-assoc_C"/>
</dbReference>
<accession>A0AAU9CNX1</accession>
<keyword evidence="5" id="KW-0129">CBS domain</keyword>
<dbReference type="SUPFAM" id="SSF55073">
    <property type="entry name" value="Nucleotide cyclase"/>
    <property type="match status" value="1"/>
</dbReference>
<dbReference type="Gene3D" id="3.30.450.20">
    <property type="entry name" value="PAS domain"/>
    <property type="match status" value="1"/>
</dbReference>
<dbReference type="Pfam" id="PF13185">
    <property type="entry name" value="GAF_2"/>
    <property type="match status" value="1"/>
</dbReference>
<dbReference type="SMART" id="SM00052">
    <property type="entry name" value="EAL"/>
    <property type="match status" value="1"/>
</dbReference>
<comment type="catalytic activity">
    <reaction evidence="4">
        <text>3',3'-c-di-GMP + H2O = 5'-phosphoguanylyl(3'-&gt;5')guanosine + H(+)</text>
        <dbReference type="Rhea" id="RHEA:24902"/>
        <dbReference type="ChEBI" id="CHEBI:15377"/>
        <dbReference type="ChEBI" id="CHEBI:15378"/>
        <dbReference type="ChEBI" id="CHEBI:58754"/>
        <dbReference type="ChEBI" id="CHEBI:58805"/>
        <dbReference type="EC" id="3.1.4.52"/>
    </reaction>
    <physiologicalReaction direction="left-to-right" evidence="4">
        <dbReference type="Rhea" id="RHEA:24903"/>
    </physiologicalReaction>
</comment>
<dbReference type="SUPFAM" id="SSF54631">
    <property type="entry name" value="CBS-domain pair"/>
    <property type="match status" value="1"/>
</dbReference>
<dbReference type="SMART" id="SM00065">
    <property type="entry name" value="GAF"/>
    <property type="match status" value="1"/>
</dbReference>
<evidence type="ECO:0000256" key="4">
    <source>
        <dbReference type="ARBA" id="ARBA00051114"/>
    </source>
</evidence>
<keyword evidence="3" id="KW-0973">c-di-GMP</keyword>
<feature type="domain" description="CBS" evidence="11">
    <location>
        <begin position="62"/>
        <end position="119"/>
    </location>
</feature>
<dbReference type="PROSITE" id="PS50883">
    <property type="entry name" value="EAL"/>
    <property type="match status" value="1"/>
</dbReference>
<evidence type="ECO:0000256" key="1">
    <source>
        <dbReference type="ARBA" id="ARBA00001946"/>
    </source>
</evidence>
<dbReference type="Pfam" id="PF00990">
    <property type="entry name" value="GGDEF"/>
    <property type="match status" value="1"/>
</dbReference>
<evidence type="ECO:0000259" key="8">
    <source>
        <dbReference type="PROSITE" id="PS50113"/>
    </source>
</evidence>
<dbReference type="CDD" id="cd00130">
    <property type="entry name" value="PAS"/>
    <property type="match status" value="1"/>
</dbReference>
<dbReference type="NCBIfam" id="TIGR00229">
    <property type="entry name" value="sensory_box"/>
    <property type="match status" value="1"/>
</dbReference>
<evidence type="ECO:0000256" key="2">
    <source>
        <dbReference type="ARBA" id="ARBA00012282"/>
    </source>
</evidence>
<dbReference type="Gene3D" id="3.30.70.270">
    <property type="match status" value="1"/>
</dbReference>
<evidence type="ECO:0000313" key="13">
    <source>
        <dbReference type="Proteomes" id="UP001321825"/>
    </source>
</evidence>
<dbReference type="InterPro" id="IPR000014">
    <property type="entry name" value="PAS"/>
</dbReference>
<dbReference type="InterPro" id="IPR043128">
    <property type="entry name" value="Rev_trsase/Diguanyl_cyclase"/>
</dbReference>
<dbReference type="FunFam" id="3.30.70.270:FF:000001">
    <property type="entry name" value="Diguanylate cyclase domain protein"/>
    <property type="match status" value="1"/>
</dbReference>
<dbReference type="InterPro" id="IPR035919">
    <property type="entry name" value="EAL_sf"/>
</dbReference>
<dbReference type="InterPro" id="IPR029787">
    <property type="entry name" value="Nucleotide_cyclase"/>
</dbReference>
<evidence type="ECO:0000259" key="10">
    <source>
        <dbReference type="PROSITE" id="PS50887"/>
    </source>
</evidence>
<dbReference type="Gene3D" id="3.20.20.450">
    <property type="entry name" value="EAL domain"/>
    <property type="match status" value="1"/>
</dbReference>
<protein>
    <recommendedName>
        <fullName evidence="2">cyclic-guanylate-specific phosphodiesterase</fullName>
        <ecNumber evidence="2">3.1.4.52</ecNumber>
    </recommendedName>
</protein>
<evidence type="ECO:0000259" key="11">
    <source>
        <dbReference type="PROSITE" id="PS51371"/>
    </source>
</evidence>
<dbReference type="AlphaFoldDB" id="A0AAU9CNX1"/>
<dbReference type="PANTHER" id="PTHR44757:SF2">
    <property type="entry name" value="BIOFILM ARCHITECTURE MAINTENANCE PROTEIN MBAA"/>
    <property type="match status" value="1"/>
</dbReference>
<dbReference type="PROSITE" id="PS50113">
    <property type="entry name" value="PAC"/>
    <property type="match status" value="1"/>
</dbReference>
<dbReference type="SMART" id="SM00267">
    <property type="entry name" value="GGDEF"/>
    <property type="match status" value="1"/>
</dbReference>
<keyword evidence="13" id="KW-1185">Reference proteome</keyword>
<dbReference type="SUPFAM" id="SSF55781">
    <property type="entry name" value="GAF domain-like"/>
    <property type="match status" value="1"/>
</dbReference>
<name>A0AAU9CNX1_9GAMM</name>
<feature type="domain" description="EAL" evidence="9">
    <location>
        <begin position="620"/>
        <end position="874"/>
    </location>
</feature>
<dbReference type="PROSITE" id="PS51371">
    <property type="entry name" value="CBS"/>
    <property type="match status" value="1"/>
</dbReference>
<feature type="domain" description="GGDEF" evidence="10">
    <location>
        <begin position="472"/>
        <end position="611"/>
    </location>
</feature>
<dbReference type="PROSITE" id="PS50887">
    <property type="entry name" value="GGDEF"/>
    <property type="match status" value="1"/>
</dbReference>
<dbReference type="EC" id="3.1.4.52" evidence="2"/>
<organism evidence="12 13">
    <name type="scientific">Methylomarinovum caldicuralii</name>
    <dbReference type="NCBI Taxonomy" id="438856"/>
    <lineage>
        <taxon>Bacteria</taxon>
        <taxon>Pseudomonadati</taxon>
        <taxon>Pseudomonadota</taxon>
        <taxon>Gammaproteobacteria</taxon>
        <taxon>Methylococcales</taxon>
        <taxon>Methylothermaceae</taxon>
        <taxon>Methylomarinovum</taxon>
    </lineage>
</organism>
<evidence type="ECO:0000259" key="9">
    <source>
        <dbReference type="PROSITE" id="PS50883"/>
    </source>
</evidence>
<dbReference type="InterPro" id="IPR003018">
    <property type="entry name" value="GAF"/>
</dbReference>
<dbReference type="EMBL" id="AP024714">
    <property type="protein sequence ID" value="BCX81653.1"/>
    <property type="molecule type" value="Genomic_DNA"/>
</dbReference>
<dbReference type="SUPFAM" id="SSF141868">
    <property type="entry name" value="EAL domain-like"/>
    <property type="match status" value="1"/>
</dbReference>
<dbReference type="SMART" id="SM00086">
    <property type="entry name" value="PAC"/>
    <property type="match status" value="1"/>
</dbReference>
<feature type="domain" description="PAS" evidence="7">
    <location>
        <begin position="315"/>
        <end position="361"/>
    </location>
</feature>
<dbReference type="GO" id="GO:0071732">
    <property type="term" value="P:cellular response to nitric oxide"/>
    <property type="evidence" value="ECO:0007669"/>
    <property type="project" value="UniProtKB-ARBA"/>
</dbReference>
<sequence length="876" mass="98159">MEALSDRVVRVAPDERPSLDELSGQTVFAVFEQASGCEIFLGLVTAAQVSARPGRIFADLLLQPPPPPLSADAPLEEGWRRLQKEQGGALAVIDSDGRFVGAVTPFSLLGAALRETRRLQAGIERQSARFRQRLDRLAEHTARLRRLREESKQLLSQAAETGLEQQLLQSALEHLVSLVGARYGALILLDADGKISDFLYTGIDPETAAAIGRLPTGKGLLGDFLLEKGVIRLTDMERHPRAAGFPPGHPPMHSLLAALIRCDGKVQGRVYLCDREDGEPFDCGDQRLVEEFADIMGMAVFLLRQRLLSHQQAVELKVATRVFENSAEGILVTDADKRIILVNRALITITGYSREELIGQTPRIFSSGHHGEDFYRQMWQSINATGQWQGEIWNRRKNGSVYPEWLRITAISDAEGEVTHYVAVFSDLSEYAVRRQGMERLIHYDHLTELPNRLMFRTELRQAIRRCHFNGRQMALLMLDLDRFKVINDTLGHQVGDRLLQQVSRRLQHCLRKREAPRMGDTVARLSGDEFTIILNDLEMPEDAITVAEKILARFRRPFVLGEIERSVTVSIGMVLYPAQAETLDELISRADMAMYHAKQAGRNRFCLYDPALHEGIQRRQMLENYLYNALERRQFEIHYQPQVSLRDGRIVGLEALLRWRHPEHGLINPAEFIPLLEETGLIEPVGVWVLQQVGRDYRQCLGALGETDFPVAVNVSARQLAPSLIGQVAAVLKDNALEPHCLKLELTESAAMDDPARTLSLFDSLQELGVGVCIDDFGTGYSSLAYLARLPIAALKIDRSFIGNMMTHTEDREVVSAIVALAHNLGIQVIAEGVETPSQWRALREMGCDVAQGYLCSRPVPLAQLADIDRTVWEV</sequence>
<reference evidence="13" key="1">
    <citation type="journal article" date="2024" name="Int. J. Syst. Evol. Microbiol.">
        <title>Methylomarinovum tepidoasis sp. nov., a moderately thermophilic methanotroph of the family Methylothermaceae isolated from a deep-sea hydrothermal field.</title>
        <authorList>
            <person name="Hirayama H."/>
            <person name="Takaki Y."/>
            <person name="Abe M."/>
            <person name="Miyazaki M."/>
            <person name="Uematsu K."/>
            <person name="Matsui Y."/>
            <person name="Takai K."/>
        </authorList>
    </citation>
    <scope>NUCLEOTIDE SEQUENCE [LARGE SCALE GENOMIC DNA]</scope>
    <source>
        <strain evidence="13">IT-9</strain>
    </source>
</reference>
<dbReference type="SUPFAM" id="SSF55785">
    <property type="entry name" value="PYP-like sensor domain (PAS domain)"/>
    <property type="match status" value="1"/>
</dbReference>
<dbReference type="NCBIfam" id="TIGR00254">
    <property type="entry name" value="GGDEF"/>
    <property type="match status" value="1"/>
</dbReference>
<feature type="domain" description="PAC" evidence="8">
    <location>
        <begin position="388"/>
        <end position="440"/>
    </location>
</feature>
<evidence type="ECO:0000313" key="12">
    <source>
        <dbReference type="EMBL" id="BCX81653.1"/>
    </source>
</evidence>
<dbReference type="KEGG" id="mcau:MIT9_P1231"/>
<dbReference type="InterPro" id="IPR035965">
    <property type="entry name" value="PAS-like_dom_sf"/>
</dbReference>
<dbReference type="InterPro" id="IPR000160">
    <property type="entry name" value="GGDEF_dom"/>
</dbReference>
<dbReference type="Pfam" id="PF00563">
    <property type="entry name" value="EAL"/>
    <property type="match status" value="1"/>
</dbReference>
<proteinExistence type="predicted"/>
<dbReference type="PROSITE" id="PS50112">
    <property type="entry name" value="PAS"/>
    <property type="match status" value="1"/>
</dbReference>
<gene>
    <name evidence="12" type="ORF">MIT9_P1231</name>
</gene>
<dbReference type="PANTHER" id="PTHR44757">
    <property type="entry name" value="DIGUANYLATE CYCLASE DGCP"/>
    <property type="match status" value="1"/>
</dbReference>
<feature type="coiled-coil region" evidence="6">
    <location>
        <begin position="130"/>
        <end position="164"/>
    </location>
</feature>
<dbReference type="InterPro" id="IPR000644">
    <property type="entry name" value="CBS_dom"/>
</dbReference>
<dbReference type="SMART" id="SM00091">
    <property type="entry name" value="PAS"/>
    <property type="match status" value="1"/>
</dbReference>
<dbReference type="GO" id="GO:0071111">
    <property type="term" value="F:cyclic-guanylate-specific phosphodiesterase activity"/>
    <property type="evidence" value="ECO:0007669"/>
    <property type="project" value="UniProtKB-EC"/>
</dbReference>
<dbReference type="InterPro" id="IPR029016">
    <property type="entry name" value="GAF-like_dom_sf"/>
</dbReference>
<dbReference type="InterPro" id="IPR001633">
    <property type="entry name" value="EAL_dom"/>
</dbReference>
<evidence type="ECO:0000256" key="3">
    <source>
        <dbReference type="ARBA" id="ARBA00022636"/>
    </source>
</evidence>
<keyword evidence="6" id="KW-0175">Coiled coil</keyword>
<dbReference type="CDD" id="cd01948">
    <property type="entry name" value="EAL"/>
    <property type="match status" value="1"/>
</dbReference>
<evidence type="ECO:0000256" key="5">
    <source>
        <dbReference type="PROSITE-ProRule" id="PRU00703"/>
    </source>
</evidence>
<dbReference type="InterPro" id="IPR052155">
    <property type="entry name" value="Biofilm_reg_signaling"/>
</dbReference>
<evidence type="ECO:0000259" key="7">
    <source>
        <dbReference type="PROSITE" id="PS50112"/>
    </source>
</evidence>
<dbReference type="FunFam" id="3.20.20.450:FF:000001">
    <property type="entry name" value="Cyclic di-GMP phosphodiesterase yahA"/>
    <property type="match status" value="1"/>
</dbReference>